<dbReference type="STRING" id="4565.A0A3B6T902"/>
<dbReference type="Gramene" id="TraesROB_scaffold_084177_01G000100.1">
    <property type="protein sequence ID" value="TraesROB_scaffold_084177_01G000100.1"/>
    <property type="gene ID" value="TraesROB_scaffold_084177_01G000100"/>
</dbReference>
<keyword evidence="4" id="KW-1185">Reference proteome</keyword>
<dbReference type="Pfam" id="PF07762">
    <property type="entry name" value="DUF1618"/>
    <property type="match status" value="1"/>
</dbReference>
<dbReference type="Gramene" id="TraesRN7D0100182200.1">
    <property type="protein sequence ID" value="TraesRN7D0100182200.1"/>
    <property type="gene ID" value="TraesRN7D0100182200"/>
</dbReference>
<dbReference type="OrthoDB" id="685097at2759"/>
<evidence type="ECO:0000259" key="2">
    <source>
        <dbReference type="Pfam" id="PF07762"/>
    </source>
</evidence>
<dbReference type="Gramene" id="TraesCAD_scaffold_035303_01G000100.1">
    <property type="protein sequence ID" value="TraesCAD_scaffold_035303_01G000100.1"/>
    <property type="gene ID" value="TraesCAD_scaffold_035303_01G000100"/>
</dbReference>
<evidence type="ECO:0000313" key="4">
    <source>
        <dbReference type="Proteomes" id="UP000019116"/>
    </source>
</evidence>
<dbReference type="InterPro" id="IPR011676">
    <property type="entry name" value="DUF1618"/>
</dbReference>
<gene>
    <name evidence="3" type="primary">LOC123167612</name>
</gene>
<evidence type="ECO:0000313" key="3">
    <source>
        <dbReference type="EnsemblPlants" id="TraesCS7D02G077400.1"/>
    </source>
</evidence>
<name>A0A3B6T902_WHEAT</name>
<dbReference type="EnsemblPlants" id="TraesCS7D02G077400.1">
    <property type="protein sequence ID" value="TraesCS7D02G077400.1"/>
    <property type="gene ID" value="TraesCS7D02G077400"/>
</dbReference>
<dbReference type="PANTHER" id="PTHR33074:SF76">
    <property type="entry name" value="OS11G0569701 PROTEIN"/>
    <property type="match status" value="1"/>
</dbReference>
<organism evidence="3">
    <name type="scientific">Triticum aestivum</name>
    <name type="common">Wheat</name>
    <dbReference type="NCBI Taxonomy" id="4565"/>
    <lineage>
        <taxon>Eukaryota</taxon>
        <taxon>Viridiplantae</taxon>
        <taxon>Streptophyta</taxon>
        <taxon>Embryophyta</taxon>
        <taxon>Tracheophyta</taxon>
        <taxon>Spermatophyta</taxon>
        <taxon>Magnoliopsida</taxon>
        <taxon>Liliopsida</taxon>
        <taxon>Poales</taxon>
        <taxon>Poaceae</taxon>
        <taxon>BOP clade</taxon>
        <taxon>Pooideae</taxon>
        <taxon>Triticodae</taxon>
        <taxon>Triticeae</taxon>
        <taxon>Triticinae</taxon>
        <taxon>Triticum</taxon>
    </lineage>
</organism>
<dbReference type="OMA" id="WSSHAYA"/>
<protein>
    <recommendedName>
        <fullName evidence="2">DUF1618 domain-containing protein</fullName>
    </recommendedName>
</protein>
<sequence length="422" mass="46969">METRTDHQQPSGDPSPGQPRWVLLERRGNIRDDADDMLCEDPDAIATPSEDLDAETVAEAQASGGRLVRVSFRFAAPPAVSRLRVDSPGLPEGTWIHAQIIAAHGDSVLMEIKTSRRRRGLSWSIDERDSSDYFVYNAGDAAADPLRPPSLSLLPPWRVGAPGRKRCMPAESTALLRRGDEDLLVAQLTLWGTEGEAPLEAELCLLRSGRWDCELKRLPILHGDGKREEVSLWSTDAVIPVGDRFLCWVDYYRGVIFSDAWEETPQLRYVSLPVEPQLELELWSQDSGGSSNRRVCTTDGGGAVSFVQVLPRCCCGCPGDAFCSRSRYAFNITTWTLRMDDMTTWDMVGVVDSDELWSLPGYGGVVPRIRPQYLIVSLDDPDVLCFMVKKRPYDMEDVDGDHAVRLIEVDTKRMEPSSGEAP</sequence>
<evidence type="ECO:0000256" key="1">
    <source>
        <dbReference type="SAM" id="MobiDB-lite"/>
    </source>
</evidence>
<feature type="domain" description="DUF1618" evidence="2">
    <location>
        <begin position="248"/>
        <end position="385"/>
    </location>
</feature>
<dbReference type="Gramene" id="TraesCLE_scaffold_191955_01G000100.1">
    <property type="protein sequence ID" value="TraesCLE_scaffold_191955_01G000100.1"/>
    <property type="gene ID" value="TraesCLE_scaffold_191955_01G000100"/>
</dbReference>
<dbReference type="Gramene" id="TraesCS7D03G0177200.1">
    <property type="protein sequence ID" value="TraesCS7D03G0177200.1.CDS"/>
    <property type="gene ID" value="TraesCS7D03G0177200"/>
</dbReference>
<dbReference type="RefSeq" id="XP_044441386.1">
    <property type="nucleotide sequence ID" value="XM_044585451.1"/>
</dbReference>
<dbReference type="Gramene" id="TraesPARA_EIv1.0_2521610.2">
    <property type="protein sequence ID" value="TraesPARA_EIv1.0_2521610.2.CDS"/>
    <property type="gene ID" value="TraesPARA_EIv1.0_2521610"/>
</dbReference>
<dbReference type="AlphaFoldDB" id="A0A3B6T902"/>
<reference evidence="3" key="2">
    <citation type="submission" date="2018-10" db="UniProtKB">
        <authorList>
            <consortium name="EnsemblPlants"/>
        </authorList>
    </citation>
    <scope>IDENTIFICATION</scope>
</reference>
<reference evidence="3" key="1">
    <citation type="submission" date="2018-08" db="EMBL/GenBank/DDBJ databases">
        <authorList>
            <person name="Rossello M."/>
        </authorList>
    </citation>
    <scope>NUCLEOTIDE SEQUENCE [LARGE SCALE GENOMIC DNA]</scope>
    <source>
        <strain evidence="3">cv. Chinese Spring</strain>
    </source>
</reference>
<proteinExistence type="predicted"/>
<dbReference type="Proteomes" id="UP000019116">
    <property type="component" value="Chromosome 7D"/>
</dbReference>
<dbReference type="Gramene" id="TraesCS7D02G077400.1">
    <property type="protein sequence ID" value="TraesCS7D02G077400.1"/>
    <property type="gene ID" value="TraesCS7D02G077400"/>
</dbReference>
<feature type="region of interest" description="Disordered" evidence="1">
    <location>
        <begin position="1"/>
        <end position="20"/>
    </location>
</feature>
<dbReference type="GeneID" id="123167612"/>
<dbReference type="PANTHER" id="PTHR33074">
    <property type="entry name" value="EXPRESSED PROTEIN-RELATED"/>
    <property type="match status" value="1"/>
</dbReference>
<accession>A0A3B6T902</accession>
<feature type="compositionally biased region" description="Low complexity" evidence="1">
    <location>
        <begin position="8"/>
        <end position="19"/>
    </location>
</feature>
<dbReference type="Gramene" id="TraesWEE_scaffold_026009_01G000600.1">
    <property type="protein sequence ID" value="TraesWEE_scaffold_026009_01G000600.1"/>
    <property type="gene ID" value="TraesWEE_scaffold_026009_01G000600"/>
</dbReference>